<reference evidence="7 8" key="1">
    <citation type="submission" date="2018-05" db="EMBL/GenBank/DDBJ databases">
        <title>Genomic Encyclopedia of Type Strains, Phase IV (KMG-IV): sequencing the most valuable type-strain genomes for metagenomic binning, comparative biology and taxonomic classification.</title>
        <authorList>
            <person name="Goeker M."/>
        </authorList>
    </citation>
    <scope>NUCLEOTIDE SEQUENCE [LARGE SCALE GENOMIC DNA]</scope>
    <source>
        <strain evidence="7 8">JC118</strain>
    </source>
</reference>
<dbReference type="PANTHER" id="PTHR30250:SF26">
    <property type="entry name" value="PSMA PROTEIN"/>
    <property type="match status" value="1"/>
</dbReference>
<evidence type="ECO:0000256" key="2">
    <source>
        <dbReference type="ARBA" id="ARBA00022475"/>
    </source>
</evidence>
<keyword evidence="4 6" id="KW-1133">Transmembrane helix</keyword>
<evidence type="ECO:0000256" key="5">
    <source>
        <dbReference type="ARBA" id="ARBA00023136"/>
    </source>
</evidence>
<keyword evidence="3 6" id="KW-0812">Transmembrane</keyword>
<comment type="subcellular location">
    <subcellularLocation>
        <location evidence="1">Cell membrane</location>
        <topology evidence="1">Multi-pass membrane protein</topology>
    </subcellularLocation>
</comment>
<keyword evidence="8" id="KW-1185">Reference proteome</keyword>
<name>A0A318LB94_9FIRM</name>
<feature type="transmembrane region" description="Helical" evidence="6">
    <location>
        <begin position="157"/>
        <end position="179"/>
    </location>
</feature>
<feature type="transmembrane region" description="Helical" evidence="6">
    <location>
        <begin position="125"/>
        <end position="145"/>
    </location>
</feature>
<feature type="transmembrane region" description="Helical" evidence="6">
    <location>
        <begin position="7"/>
        <end position="26"/>
    </location>
</feature>
<feature type="transmembrane region" description="Helical" evidence="6">
    <location>
        <begin position="434"/>
        <end position="455"/>
    </location>
</feature>
<dbReference type="EMBL" id="QJKH01000006">
    <property type="protein sequence ID" value="PXX78967.1"/>
    <property type="molecule type" value="Genomic_DNA"/>
</dbReference>
<accession>A0A318LB94</accession>
<comment type="caution">
    <text evidence="7">The sequence shown here is derived from an EMBL/GenBank/DDBJ whole genome shotgun (WGS) entry which is preliminary data.</text>
</comment>
<keyword evidence="2" id="KW-1003">Cell membrane</keyword>
<feature type="transmembrane region" description="Helical" evidence="6">
    <location>
        <begin position="46"/>
        <end position="69"/>
    </location>
</feature>
<dbReference type="PANTHER" id="PTHR30250">
    <property type="entry name" value="PST FAMILY PREDICTED COLANIC ACID TRANSPORTER"/>
    <property type="match status" value="1"/>
</dbReference>
<dbReference type="OrthoDB" id="8609648at2"/>
<dbReference type="RefSeq" id="WP_022937455.1">
    <property type="nucleotide sequence ID" value="NZ_CABKRQ010000003.1"/>
</dbReference>
<gene>
    <name evidence="7" type="ORF">DES51_10684</name>
</gene>
<feature type="transmembrane region" description="Helical" evidence="6">
    <location>
        <begin position="334"/>
        <end position="354"/>
    </location>
</feature>
<feature type="transmembrane region" description="Helical" evidence="6">
    <location>
        <begin position="90"/>
        <end position="113"/>
    </location>
</feature>
<feature type="transmembrane region" description="Helical" evidence="6">
    <location>
        <begin position="461"/>
        <end position="482"/>
    </location>
</feature>
<feature type="transmembrane region" description="Helical" evidence="6">
    <location>
        <begin position="185"/>
        <end position="206"/>
    </location>
</feature>
<dbReference type="STRING" id="1034346.GCA_000313565_01140"/>
<evidence type="ECO:0000256" key="3">
    <source>
        <dbReference type="ARBA" id="ARBA00022692"/>
    </source>
</evidence>
<evidence type="ECO:0000256" key="4">
    <source>
        <dbReference type="ARBA" id="ARBA00022989"/>
    </source>
</evidence>
<feature type="transmembrane region" description="Helical" evidence="6">
    <location>
        <begin position="307"/>
        <end position="327"/>
    </location>
</feature>
<evidence type="ECO:0000256" key="6">
    <source>
        <dbReference type="SAM" id="Phobius"/>
    </source>
</evidence>
<evidence type="ECO:0000313" key="8">
    <source>
        <dbReference type="Proteomes" id="UP000247612"/>
    </source>
</evidence>
<feature type="transmembrane region" description="Helical" evidence="6">
    <location>
        <begin position="240"/>
        <end position="264"/>
    </location>
</feature>
<proteinExistence type="predicted"/>
<dbReference type="Proteomes" id="UP000247612">
    <property type="component" value="Unassembled WGS sequence"/>
</dbReference>
<feature type="transmembrane region" description="Helical" evidence="6">
    <location>
        <begin position="392"/>
        <end position="413"/>
    </location>
</feature>
<keyword evidence="5 6" id="KW-0472">Membrane</keyword>
<dbReference type="AlphaFoldDB" id="A0A318LB94"/>
<dbReference type="InterPro" id="IPR050833">
    <property type="entry name" value="Poly_Biosynth_Transport"/>
</dbReference>
<dbReference type="GO" id="GO:0005886">
    <property type="term" value="C:plasma membrane"/>
    <property type="evidence" value="ECO:0007669"/>
    <property type="project" value="UniProtKB-SubCell"/>
</dbReference>
<evidence type="ECO:0000313" key="7">
    <source>
        <dbReference type="EMBL" id="PXX78967.1"/>
    </source>
</evidence>
<sequence length="505" mass="57235">MRTKRALYNFLTDFFPLILITLIGLLKLKLINVNLGEELSGMNTLYVNIMTYLSIMDGGLASALIFRLYKPIADSDTDKISALVSGGKRIFNLIGAAMLVIGIVVSFFVFFFFKREAGSTITYGYMQTTFLIYLISSVIPYLVVVNKSLFEAGQRKYVTNMVLQSFMIFKSIVEIILLMNGYGLIEMYLLLAFCNIASSIIIYFLSKRAYPEINFKAENKDYEMLGDVKNLLIHKIGTMVAYNIDSMIIGVVLGMAVVPFYTAYQYITDNLMTMIGKITYSVTAGVGDLLARDKKRAFEVFNELNNLSFFIASIVCVPLVLVINQFIDVWQPGLFNTNWAMAICFVLQLFYYVIRMPLTTYTNAAGLFKETRLCPIIECAVNLTLSLTLINIIGLPGVLIATFIAYLVSDYFIKPRIIYHQVFDEKVMPYYGKNLLFIALIIILSLGFVNVLPFFDFSGYLSWFVSSCILFILNFVIVFAVYKISGQANFMNRVFDMIKRRVGKA</sequence>
<organism evidence="7 8">
    <name type="scientific">Dielma fastidiosa</name>
    <dbReference type="NCBI Taxonomy" id="1034346"/>
    <lineage>
        <taxon>Bacteria</taxon>
        <taxon>Bacillati</taxon>
        <taxon>Bacillota</taxon>
        <taxon>Erysipelotrichia</taxon>
        <taxon>Erysipelotrichales</taxon>
        <taxon>Erysipelotrichaceae</taxon>
        <taxon>Dielma</taxon>
    </lineage>
</organism>
<evidence type="ECO:0000256" key="1">
    <source>
        <dbReference type="ARBA" id="ARBA00004651"/>
    </source>
</evidence>
<protein>
    <submittedName>
        <fullName evidence="7">O-antigen/teichoic acid export membrane protein</fullName>
    </submittedName>
</protein>